<reference evidence="11" key="1">
    <citation type="submission" date="2015-08" db="EMBL/GenBank/DDBJ databases">
        <title>Genome sequence of the strict anaerobe Clostridium homopropionicum LuHBu1 (DSM 5847T).</title>
        <authorList>
            <person name="Poehlein A."/>
            <person name="Beck M."/>
            <person name="Schiel-Bengelsdorf B."/>
            <person name="Bengelsdorf F.R."/>
            <person name="Daniel R."/>
            <person name="Duerre P."/>
        </authorList>
    </citation>
    <scope>NUCLEOTIDE SEQUENCE [LARGE SCALE GENOMIC DNA]</scope>
    <source>
        <strain evidence="11">DSM 5847</strain>
    </source>
</reference>
<dbReference type="GO" id="GO:0032259">
    <property type="term" value="P:methylation"/>
    <property type="evidence" value="ECO:0007669"/>
    <property type="project" value="UniProtKB-KW"/>
</dbReference>
<dbReference type="GO" id="GO:0009307">
    <property type="term" value="P:DNA restriction-modification system"/>
    <property type="evidence" value="ECO:0007669"/>
    <property type="project" value="UniProtKB-KW"/>
</dbReference>
<evidence type="ECO:0000313" key="10">
    <source>
        <dbReference type="EMBL" id="KOA21107.1"/>
    </source>
</evidence>
<name>A0A0L6ZDT6_9CLOT</name>
<dbReference type="EC" id="2.1.1.72" evidence="1"/>
<evidence type="ECO:0000259" key="9">
    <source>
        <dbReference type="Pfam" id="PF12950"/>
    </source>
</evidence>
<evidence type="ECO:0000256" key="1">
    <source>
        <dbReference type="ARBA" id="ARBA00011900"/>
    </source>
</evidence>
<keyword evidence="5" id="KW-0680">Restriction system</keyword>
<dbReference type="PATRIC" id="fig|1121318.3.peg.697"/>
<dbReference type="Gene3D" id="3.40.50.150">
    <property type="entry name" value="Vaccinia Virus protein VP39"/>
    <property type="match status" value="1"/>
</dbReference>
<dbReference type="PANTHER" id="PTHR33841">
    <property type="entry name" value="DNA METHYLTRANSFERASE YEEA-RELATED"/>
    <property type="match status" value="1"/>
</dbReference>
<evidence type="ECO:0000313" key="11">
    <source>
        <dbReference type="Proteomes" id="UP000037043"/>
    </source>
</evidence>
<evidence type="ECO:0000256" key="3">
    <source>
        <dbReference type="ARBA" id="ARBA00022679"/>
    </source>
</evidence>
<keyword evidence="3 10" id="KW-0808">Transferase</keyword>
<dbReference type="PROSITE" id="PS00092">
    <property type="entry name" value="N6_MTASE"/>
    <property type="match status" value="1"/>
</dbReference>
<keyword evidence="6" id="KW-0238">DNA-binding</keyword>
<dbReference type="InterPro" id="IPR029063">
    <property type="entry name" value="SAM-dependent_MTases_sf"/>
</dbReference>
<dbReference type="Pfam" id="PF12950">
    <property type="entry name" value="TaqI_C"/>
    <property type="match status" value="1"/>
</dbReference>
<accession>A0A0L6ZDT6</accession>
<dbReference type="RefSeq" id="WP_052220285.1">
    <property type="nucleotide sequence ID" value="NZ_LHUR01000011.1"/>
</dbReference>
<evidence type="ECO:0000259" key="8">
    <source>
        <dbReference type="Pfam" id="PF07669"/>
    </source>
</evidence>
<evidence type="ECO:0000256" key="4">
    <source>
        <dbReference type="ARBA" id="ARBA00022691"/>
    </source>
</evidence>
<comment type="catalytic activity">
    <reaction evidence="7">
        <text>a 2'-deoxyadenosine in DNA + S-adenosyl-L-methionine = an N(6)-methyl-2'-deoxyadenosine in DNA + S-adenosyl-L-homocysteine + H(+)</text>
        <dbReference type="Rhea" id="RHEA:15197"/>
        <dbReference type="Rhea" id="RHEA-COMP:12418"/>
        <dbReference type="Rhea" id="RHEA-COMP:12419"/>
        <dbReference type="ChEBI" id="CHEBI:15378"/>
        <dbReference type="ChEBI" id="CHEBI:57856"/>
        <dbReference type="ChEBI" id="CHEBI:59789"/>
        <dbReference type="ChEBI" id="CHEBI:90615"/>
        <dbReference type="ChEBI" id="CHEBI:90616"/>
        <dbReference type="EC" id="2.1.1.72"/>
    </reaction>
</comment>
<dbReference type="PRINTS" id="PR00507">
    <property type="entry name" value="N12N6MTFRASE"/>
</dbReference>
<dbReference type="InterPro" id="IPR002052">
    <property type="entry name" value="DNA_methylase_N6_adenine_CS"/>
</dbReference>
<evidence type="ECO:0000256" key="6">
    <source>
        <dbReference type="ARBA" id="ARBA00023125"/>
    </source>
</evidence>
<evidence type="ECO:0000256" key="7">
    <source>
        <dbReference type="ARBA" id="ARBA00047942"/>
    </source>
</evidence>
<dbReference type="EMBL" id="LHUR01000011">
    <property type="protein sequence ID" value="KOA21107.1"/>
    <property type="molecule type" value="Genomic_DNA"/>
</dbReference>
<dbReference type="SUPFAM" id="SSF53335">
    <property type="entry name" value="S-adenosyl-L-methionine-dependent methyltransferases"/>
    <property type="match status" value="1"/>
</dbReference>
<evidence type="ECO:0000256" key="2">
    <source>
        <dbReference type="ARBA" id="ARBA00022603"/>
    </source>
</evidence>
<feature type="domain" description="Type II methyltransferase M.TaqI-like" evidence="8">
    <location>
        <begin position="139"/>
        <end position="275"/>
    </location>
</feature>
<keyword evidence="4" id="KW-0949">S-adenosyl-L-methionine</keyword>
<protein>
    <recommendedName>
        <fullName evidence="1">site-specific DNA-methyltransferase (adenine-specific)</fullName>
        <ecNumber evidence="1">2.1.1.72</ecNumber>
    </recommendedName>
</protein>
<dbReference type="InterPro" id="IPR025931">
    <property type="entry name" value="TaqI_C"/>
</dbReference>
<dbReference type="Proteomes" id="UP000037043">
    <property type="component" value="Unassembled WGS sequence"/>
</dbReference>
<dbReference type="AlphaFoldDB" id="A0A0L6ZDT6"/>
<feature type="domain" description="TaqI-like C-terminal specificity" evidence="9">
    <location>
        <begin position="402"/>
        <end position="551"/>
    </location>
</feature>
<dbReference type="InterPro" id="IPR050953">
    <property type="entry name" value="N4_N6_ade-DNA_methylase"/>
</dbReference>
<dbReference type="REBASE" id="131213">
    <property type="entry name" value="M.Cho5847ORF6950P"/>
</dbReference>
<comment type="caution">
    <text evidence="10">The sequence shown here is derived from an EMBL/GenBank/DDBJ whole genome shotgun (WGS) entry which is preliminary data.</text>
</comment>
<sequence>MYNYFVDKINEVYNIITAPIDNVFKKMAINKYKCELGIENNRFSSLYIKLIGKKTGKLNGIVYTPKPISKYMFNSLIKEEDIINDPFMKILDPACGCGDIILTCFENIKEIYDKNLEYINEKHGLNLKADSISKHIIDNNLYCFDIDPMALKILAIDLYAESNYFNERNIINKDFLISKAEEKFHVIIGNPPYIGHKLVDKEYSKNLKEIFKNIYKDKSDISYCFFQAAINRLHKKGKLAFITSRYFIEAPSGEELRKILKEVCTVYKVVDFYGIRPFKNIGIDPVIIFLINDTEASENIEIIKPLKGFKEVKDEFYNSLFLNNGNRYKKFYINKNCLNNKGWILRDKKERLIIDKIEEKSFTNLYNICSSAQGIITGCDKAFVVTREEVENKHLEIDLIKPWIKSSNISKDKIILKDKFLIYSDTISDPEKYPNTINHLKIKQSKLMERRECLKGIRKWYQLQWGRKREIFEKEKIIYPYKGASNTFILDKGKYFSADIYALILKENVPFTYKYLISLLNSKVYEFYFQSFAKKLGENMYEYYPNNLLKLCIPTMGSKEEYSEEEINEFFGFTEEEIKIIYDK</sequence>
<dbReference type="STRING" id="36844.SAMN04488501_10425"/>
<evidence type="ECO:0000256" key="5">
    <source>
        <dbReference type="ARBA" id="ARBA00022747"/>
    </source>
</evidence>
<dbReference type="Pfam" id="PF07669">
    <property type="entry name" value="Eco57I"/>
    <property type="match status" value="1"/>
</dbReference>
<dbReference type="GO" id="GO:0003677">
    <property type="term" value="F:DNA binding"/>
    <property type="evidence" value="ECO:0007669"/>
    <property type="project" value="UniProtKB-KW"/>
</dbReference>
<gene>
    <name evidence="10" type="primary">paeR7IM</name>
    <name evidence="10" type="ORF">CLHOM_06950</name>
</gene>
<keyword evidence="11" id="KW-1185">Reference proteome</keyword>
<dbReference type="GO" id="GO:0009007">
    <property type="term" value="F:site-specific DNA-methyltransferase (adenine-specific) activity"/>
    <property type="evidence" value="ECO:0007669"/>
    <property type="project" value="UniProtKB-EC"/>
</dbReference>
<keyword evidence="2 10" id="KW-0489">Methyltransferase</keyword>
<dbReference type="PANTHER" id="PTHR33841:SF6">
    <property type="entry name" value="TYPE II METHYLTRANSFERASE M.HINDII"/>
    <property type="match status" value="1"/>
</dbReference>
<dbReference type="InterPro" id="IPR011639">
    <property type="entry name" value="MethylTrfase_TaqI-like_dom"/>
</dbReference>
<proteinExistence type="predicted"/>
<organism evidence="10 11">
    <name type="scientific">Clostridium homopropionicum DSM 5847</name>
    <dbReference type="NCBI Taxonomy" id="1121318"/>
    <lineage>
        <taxon>Bacteria</taxon>
        <taxon>Bacillati</taxon>
        <taxon>Bacillota</taxon>
        <taxon>Clostridia</taxon>
        <taxon>Eubacteriales</taxon>
        <taxon>Clostridiaceae</taxon>
        <taxon>Clostridium</taxon>
    </lineage>
</organism>